<sequence length="47" mass="5459">MVFKRDLRANIFFPPDRAYPVFRRPETKGAYFITEPSAALGFVCLSY</sequence>
<evidence type="ECO:0000313" key="2">
    <source>
        <dbReference type="Proteomes" id="UP000005536"/>
    </source>
</evidence>
<dbReference type="EMBL" id="ADBF01000253">
    <property type="protein sequence ID" value="EFE48520.1"/>
    <property type="molecule type" value="Genomic_DNA"/>
</dbReference>
<dbReference type="AlphaFoldDB" id="D4DTT6"/>
<accession>D4DTT6</accession>
<dbReference type="Proteomes" id="UP000005536">
    <property type="component" value="Unassembled WGS sequence"/>
</dbReference>
<comment type="caution">
    <text evidence="1">The sequence shown here is derived from an EMBL/GenBank/DDBJ whole genome shotgun (WGS) entry which is preliminary data.</text>
</comment>
<organism evidence="1 2">
    <name type="scientific">Neisseria elongata subsp. glycolytica ATCC 29315</name>
    <dbReference type="NCBI Taxonomy" id="546263"/>
    <lineage>
        <taxon>Bacteria</taxon>
        <taxon>Pseudomonadati</taxon>
        <taxon>Pseudomonadota</taxon>
        <taxon>Betaproteobacteria</taxon>
        <taxon>Neisseriales</taxon>
        <taxon>Neisseriaceae</taxon>
        <taxon>Neisseria</taxon>
    </lineage>
</organism>
<gene>
    <name evidence="1" type="ORF">NEIELOOT_02493</name>
</gene>
<proteinExistence type="predicted"/>
<reference evidence="1 2" key="1">
    <citation type="submission" date="2010-02" db="EMBL/GenBank/DDBJ databases">
        <authorList>
            <person name="Weinstock G."/>
            <person name="Sodergren E."/>
            <person name="Clifton S."/>
            <person name="Fulton L."/>
            <person name="Fulton B."/>
            <person name="Courtney L."/>
            <person name="Fronick C."/>
            <person name="Harrison M."/>
            <person name="Strong C."/>
            <person name="Farmer C."/>
            <person name="Delahaunty K."/>
            <person name="Markovic C."/>
            <person name="Hall O."/>
            <person name="Minx P."/>
            <person name="Tomlinson C."/>
            <person name="Mitreva M."/>
            <person name="Nelson J."/>
            <person name="Hou S."/>
            <person name="Wollam A."/>
            <person name="Pepin K.H."/>
            <person name="Johnson M."/>
            <person name="Bhonagiri V."/>
            <person name="Zhang X."/>
            <person name="Suruliraj S."/>
            <person name="Warren W."/>
            <person name="Chinwalla A."/>
            <person name="Mardis E.R."/>
            <person name="Wilson R.K."/>
        </authorList>
    </citation>
    <scope>NUCLEOTIDE SEQUENCE [LARGE SCALE GENOMIC DNA]</scope>
    <source>
        <strain evidence="1 2">ATCC 29315</strain>
    </source>
</reference>
<protein>
    <submittedName>
        <fullName evidence="1">Uncharacterized protein</fullName>
    </submittedName>
</protein>
<evidence type="ECO:0000313" key="1">
    <source>
        <dbReference type="EMBL" id="EFE48520.1"/>
    </source>
</evidence>
<name>D4DTT6_NEIEG</name>